<comment type="caution">
    <text evidence="2">The sequence shown here is derived from an EMBL/GenBank/DDBJ whole genome shotgun (WGS) entry which is preliminary data.</text>
</comment>
<evidence type="ECO:0000313" key="2">
    <source>
        <dbReference type="EMBL" id="PAA65372.1"/>
    </source>
</evidence>
<dbReference type="AlphaFoldDB" id="A0A267EXC1"/>
<protein>
    <recommendedName>
        <fullName evidence="4">CxC2-like cysteine cluster KDZ transposase-associated domain-containing protein</fullName>
    </recommendedName>
</protein>
<dbReference type="EMBL" id="NIVC01001659">
    <property type="protein sequence ID" value="PAA65372.1"/>
    <property type="molecule type" value="Genomic_DNA"/>
</dbReference>
<sequence>AKFYRGSARSRAKVIRIIVTSKQSSASSSRCPDPESDLEHEGAVEPLDDVEDDEDDNNQAERSRFKEFCEAESDRWDELLSTGTLADGVAKHYSLKKCVVCGSADGLYRCEKCHLLSVCLECLEARHSHRPPHAVQLWNGNFYEVVPTEVCLLRQCGCTGISSIFPVTVITEEVNEIPIKVEVCSCTTYREALLTHGFWPIQARPENARLLTAVAIGLLLLIDCLNSQCTASLSSLCAALRHFRNSMWIPTTLTVDLFRTLNVNGSFRAFRSVLQSLRRGQNASCPACHVKNETSDNPSPVFLMMDACFGIRHRRNAGKATMPPASGFFIDVDHSNGVQPSEGHCANWSAGGRGQGLTSGAELIATNWMCTVYFVAHAHTRSSGTWKM</sequence>
<dbReference type="PANTHER" id="PTHR33096:SF1">
    <property type="entry name" value="CXC1-LIKE CYSTEINE CLUSTER ASSOCIATED WITH KDZ TRANSPOSASES DOMAIN-CONTAINING PROTEIN"/>
    <property type="match status" value="1"/>
</dbReference>
<name>A0A267EXC1_9PLAT</name>
<dbReference type="PANTHER" id="PTHR33096">
    <property type="entry name" value="CXC2 DOMAIN-CONTAINING PROTEIN"/>
    <property type="match status" value="1"/>
</dbReference>
<feature type="non-terminal residue" evidence="2">
    <location>
        <position position="1"/>
    </location>
</feature>
<keyword evidence="3" id="KW-1185">Reference proteome</keyword>
<feature type="region of interest" description="Disordered" evidence="1">
    <location>
        <begin position="21"/>
        <end position="57"/>
    </location>
</feature>
<evidence type="ECO:0000313" key="3">
    <source>
        <dbReference type="Proteomes" id="UP000215902"/>
    </source>
</evidence>
<gene>
    <name evidence="2" type="ORF">BOX15_Mlig005889g1</name>
</gene>
<organism evidence="2 3">
    <name type="scientific">Macrostomum lignano</name>
    <dbReference type="NCBI Taxonomy" id="282301"/>
    <lineage>
        <taxon>Eukaryota</taxon>
        <taxon>Metazoa</taxon>
        <taxon>Spiralia</taxon>
        <taxon>Lophotrochozoa</taxon>
        <taxon>Platyhelminthes</taxon>
        <taxon>Rhabditophora</taxon>
        <taxon>Macrostomorpha</taxon>
        <taxon>Macrostomida</taxon>
        <taxon>Macrostomidae</taxon>
        <taxon>Macrostomum</taxon>
    </lineage>
</organism>
<dbReference type="OrthoDB" id="10063408at2759"/>
<accession>A0A267EXC1</accession>
<feature type="compositionally biased region" description="Acidic residues" evidence="1">
    <location>
        <begin position="46"/>
        <end position="57"/>
    </location>
</feature>
<proteinExistence type="predicted"/>
<dbReference type="Proteomes" id="UP000215902">
    <property type="component" value="Unassembled WGS sequence"/>
</dbReference>
<reference evidence="2 3" key="1">
    <citation type="submission" date="2017-06" db="EMBL/GenBank/DDBJ databases">
        <title>A platform for efficient transgenesis in Macrostomum lignano, a flatworm model organism for stem cell research.</title>
        <authorList>
            <person name="Berezikov E."/>
        </authorList>
    </citation>
    <scope>NUCLEOTIDE SEQUENCE [LARGE SCALE GENOMIC DNA]</scope>
    <source>
        <strain evidence="2">DV1</strain>
        <tissue evidence="2">Whole organism</tissue>
    </source>
</reference>
<feature type="compositionally biased region" description="Polar residues" evidence="1">
    <location>
        <begin position="21"/>
        <end position="30"/>
    </location>
</feature>
<evidence type="ECO:0000256" key="1">
    <source>
        <dbReference type="SAM" id="MobiDB-lite"/>
    </source>
</evidence>
<evidence type="ECO:0008006" key="4">
    <source>
        <dbReference type="Google" id="ProtNLM"/>
    </source>
</evidence>